<dbReference type="Proteomes" id="UP000824115">
    <property type="component" value="Unassembled WGS sequence"/>
</dbReference>
<accession>A0A9D2GPD5</accession>
<reference evidence="1" key="1">
    <citation type="journal article" date="2021" name="PeerJ">
        <title>Extensive microbial diversity within the chicken gut microbiome revealed by metagenomics and culture.</title>
        <authorList>
            <person name="Gilroy R."/>
            <person name="Ravi A."/>
            <person name="Getino M."/>
            <person name="Pursley I."/>
            <person name="Horton D.L."/>
            <person name="Alikhan N.F."/>
            <person name="Baker D."/>
            <person name="Gharbi K."/>
            <person name="Hall N."/>
            <person name="Watson M."/>
            <person name="Adriaenssens E.M."/>
            <person name="Foster-Nyarko E."/>
            <person name="Jarju S."/>
            <person name="Secka A."/>
            <person name="Antonio M."/>
            <person name="Oren A."/>
            <person name="Chaudhuri R.R."/>
            <person name="La Ragione R."/>
            <person name="Hildebrand F."/>
            <person name="Pallen M.J."/>
        </authorList>
    </citation>
    <scope>NUCLEOTIDE SEQUENCE</scope>
    <source>
        <strain evidence="1">Gambia16-554</strain>
    </source>
</reference>
<organism evidence="1 2">
    <name type="scientific">Candidatus Coprenecus stercoravium</name>
    <dbReference type="NCBI Taxonomy" id="2840735"/>
    <lineage>
        <taxon>Bacteria</taxon>
        <taxon>Pseudomonadati</taxon>
        <taxon>Bacteroidota</taxon>
        <taxon>Bacteroidia</taxon>
        <taxon>Bacteroidales</taxon>
        <taxon>Rikenellaceae</taxon>
        <taxon>Rikenellaceae incertae sedis</taxon>
        <taxon>Candidatus Coprenecus</taxon>
    </lineage>
</organism>
<gene>
    <name evidence="1" type="ORF">IAC04_04760</name>
</gene>
<name>A0A9D2GPD5_9BACT</name>
<evidence type="ECO:0000313" key="1">
    <source>
        <dbReference type="EMBL" id="HIZ85782.1"/>
    </source>
</evidence>
<sequence length="366" mass="39206">MHLLLTPPHSANTSLGVVIGEEPEITVTVGGEPVDAGTVQTFYAGATRDFNYSINYEVTELTFTYPEGWSVSAEEGVITVVSPVDAASGAASGVITATATDGEWTLTVDILSVEAKFPVEPTTAPEVGDYVYEDGTWGKETTSAIGARAIAVVFYNSNPQEFGDAELVKDHPEATHGLAVAINSAAQETRWTNINTFSWILDNITITNTLIAGDGLSADQNPLLGYSNNKVMRLFNEANPEKTQFNAVTLADEYNVSYPAPARTSGWYVPSVSEFIRLCDNTLTDITVILKSDDEEPVVVPYPTAEAVNGKLSALDGAEALSGRYFLSNRQNTSNGYIIVLDDEDGVSSVRGTSSSVADMRFILAF</sequence>
<evidence type="ECO:0000313" key="2">
    <source>
        <dbReference type="Proteomes" id="UP000824115"/>
    </source>
</evidence>
<protein>
    <submittedName>
        <fullName evidence="1">Uncharacterized protein</fullName>
    </submittedName>
</protein>
<comment type="caution">
    <text evidence="1">The sequence shown here is derived from an EMBL/GenBank/DDBJ whole genome shotgun (WGS) entry which is preliminary data.</text>
</comment>
<reference evidence="1" key="2">
    <citation type="submission" date="2021-04" db="EMBL/GenBank/DDBJ databases">
        <authorList>
            <person name="Gilroy R."/>
        </authorList>
    </citation>
    <scope>NUCLEOTIDE SEQUENCE</scope>
    <source>
        <strain evidence="1">Gambia16-554</strain>
    </source>
</reference>
<dbReference type="AlphaFoldDB" id="A0A9D2GPD5"/>
<dbReference type="EMBL" id="DXAW01000089">
    <property type="protein sequence ID" value="HIZ85782.1"/>
    <property type="molecule type" value="Genomic_DNA"/>
</dbReference>
<proteinExistence type="predicted"/>